<dbReference type="Proteomes" id="UP000019763">
    <property type="component" value="Unassembled WGS sequence"/>
</dbReference>
<dbReference type="AlphaFoldDB" id="A0A023BAD4"/>
<dbReference type="SUPFAM" id="SSF56672">
    <property type="entry name" value="DNA/RNA polymerases"/>
    <property type="match status" value="1"/>
</dbReference>
<dbReference type="OrthoDB" id="427924at2759"/>
<dbReference type="EMBL" id="AFNH02000304">
    <property type="protein sequence ID" value="EZG78225.1"/>
    <property type="molecule type" value="Genomic_DNA"/>
</dbReference>
<feature type="domain" description="Reverse transcriptase/retrotransposon-derived protein RNase H-like" evidence="1">
    <location>
        <begin position="95"/>
        <end position="155"/>
    </location>
</feature>
<dbReference type="InterPro" id="IPR041577">
    <property type="entry name" value="RT_RNaseH_2"/>
</dbReference>
<dbReference type="VEuPathDB" id="CryptoDB:GNI_039550"/>
<sequence>MEPIQRSWMTMSYSSICRRVTKVFGEFFKGRCGIKPQPGKVETLSTVVSPKDYKRLWSLLGLLSFHRRFVPGYSDKVQPFQELTNNQKTQSARRDSHEVAMRQVIEDLANADYLVAPDPDAQLVLNTHATQYVVGAILGQVNDGRMEVTEYVARSSLKLNVIRTWEKESYLWAVEVLCDQVGRLHTAKTHPGR</sequence>
<dbReference type="InterPro" id="IPR043502">
    <property type="entry name" value="DNA/RNA_pol_sf"/>
</dbReference>
<organism evidence="2 3">
    <name type="scientific">Gregarina niphandrodes</name>
    <name type="common">Septate eugregarine</name>
    <dbReference type="NCBI Taxonomy" id="110365"/>
    <lineage>
        <taxon>Eukaryota</taxon>
        <taxon>Sar</taxon>
        <taxon>Alveolata</taxon>
        <taxon>Apicomplexa</taxon>
        <taxon>Conoidasida</taxon>
        <taxon>Gregarinasina</taxon>
        <taxon>Eugregarinorida</taxon>
        <taxon>Gregarinidae</taxon>
        <taxon>Gregarina</taxon>
    </lineage>
</organism>
<accession>A0A023BAD4</accession>
<evidence type="ECO:0000259" key="1">
    <source>
        <dbReference type="Pfam" id="PF17919"/>
    </source>
</evidence>
<keyword evidence="3" id="KW-1185">Reference proteome</keyword>
<gene>
    <name evidence="2" type="ORF">GNI_039550</name>
</gene>
<evidence type="ECO:0000313" key="2">
    <source>
        <dbReference type="EMBL" id="EZG78225.1"/>
    </source>
</evidence>
<dbReference type="PANTHER" id="PTHR33064">
    <property type="entry name" value="POL PROTEIN"/>
    <property type="match status" value="1"/>
</dbReference>
<comment type="caution">
    <text evidence="2">The sequence shown here is derived from an EMBL/GenBank/DDBJ whole genome shotgun (WGS) entry which is preliminary data.</text>
</comment>
<name>A0A023BAD4_GRENI</name>
<dbReference type="Gene3D" id="3.30.70.270">
    <property type="match status" value="1"/>
</dbReference>
<dbReference type="InterPro" id="IPR043128">
    <property type="entry name" value="Rev_trsase/Diguanyl_cyclase"/>
</dbReference>
<evidence type="ECO:0000313" key="3">
    <source>
        <dbReference type="Proteomes" id="UP000019763"/>
    </source>
</evidence>
<proteinExistence type="predicted"/>
<protein>
    <submittedName>
        <fullName evidence="2">Pol polyprotein</fullName>
    </submittedName>
</protein>
<dbReference type="PANTHER" id="PTHR33064:SF37">
    <property type="entry name" value="RIBONUCLEASE H"/>
    <property type="match status" value="1"/>
</dbReference>
<dbReference type="eggNOG" id="KOG0017">
    <property type="taxonomic scope" value="Eukaryota"/>
</dbReference>
<dbReference type="RefSeq" id="XP_011129393.1">
    <property type="nucleotide sequence ID" value="XM_011131091.1"/>
</dbReference>
<dbReference type="Pfam" id="PF17919">
    <property type="entry name" value="RT_RNaseH_2"/>
    <property type="match status" value="1"/>
</dbReference>
<dbReference type="GeneID" id="22911515"/>
<dbReference type="InterPro" id="IPR051320">
    <property type="entry name" value="Viral_Replic_Matur_Polypro"/>
</dbReference>
<reference evidence="2" key="1">
    <citation type="submission" date="2013-12" db="EMBL/GenBank/DDBJ databases">
        <authorList>
            <person name="Omoto C.K."/>
            <person name="Sibley D."/>
            <person name="Venepally P."/>
            <person name="Hadjithomas M."/>
            <person name="Karamycheva S."/>
            <person name="Brunk B."/>
            <person name="Roos D."/>
            <person name="Caler E."/>
            <person name="Lorenzi H."/>
        </authorList>
    </citation>
    <scope>NUCLEOTIDE SEQUENCE</scope>
</reference>